<proteinExistence type="predicted"/>
<evidence type="ECO:0000313" key="3">
    <source>
        <dbReference type="EMBL" id="CAD2180837.1"/>
    </source>
</evidence>
<dbReference type="AlphaFoldDB" id="A0A6V7W0X2"/>
<gene>
    <name evidence="3" type="ORF">MENT_LOCUS32941</name>
</gene>
<feature type="region of interest" description="Disordered" evidence="1">
    <location>
        <begin position="37"/>
        <end position="118"/>
    </location>
</feature>
<feature type="compositionally biased region" description="Low complexity" evidence="1">
    <location>
        <begin position="68"/>
        <end position="79"/>
    </location>
</feature>
<evidence type="ECO:0000313" key="4">
    <source>
        <dbReference type="Proteomes" id="UP000580250"/>
    </source>
</evidence>
<dbReference type="OrthoDB" id="5900981at2759"/>
<feature type="chain" id="PRO_5028330098" evidence="2">
    <location>
        <begin position="19"/>
        <end position="350"/>
    </location>
</feature>
<comment type="caution">
    <text evidence="3">The sequence shown here is derived from an EMBL/GenBank/DDBJ whole genome shotgun (WGS) entry which is preliminary data.</text>
</comment>
<protein>
    <submittedName>
        <fullName evidence="3">Uncharacterized protein</fullName>
    </submittedName>
</protein>
<evidence type="ECO:0000256" key="2">
    <source>
        <dbReference type="SAM" id="SignalP"/>
    </source>
</evidence>
<evidence type="ECO:0000256" key="1">
    <source>
        <dbReference type="SAM" id="MobiDB-lite"/>
    </source>
</evidence>
<feature type="compositionally biased region" description="Low complexity" evidence="1">
    <location>
        <begin position="106"/>
        <end position="118"/>
    </location>
</feature>
<feature type="signal peptide" evidence="2">
    <location>
        <begin position="1"/>
        <end position="18"/>
    </location>
</feature>
<accession>A0A6V7W0X2</accession>
<organism evidence="3 4">
    <name type="scientific">Meloidogyne enterolobii</name>
    <name type="common">Root-knot nematode worm</name>
    <name type="synonym">Meloidogyne mayaguensis</name>
    <dbReference type="NCBI Taxonomy" id="390850"/>
    <lineage>
        <taxon>Eukaryota</taxon>
        <taxon>Metazoa</taxon>
        <taxon>Ecdysozoa</taxon>
        <taxon>Nematoda</taxon>
        <taxon>Chromadorea</taxon>
        <taxon>Rhabditida</taxon>
        <taxon>Tylenchina</taxon>
        <taxon>Tylenchomorpha</taxon>
        <taxon>Tylenchoidea</taxon>
        <taxon>Meloidogynidae</taxon>
        <taxon>Meloidogyninae</taxon>
        <taxon>Meloidogyne</taxon>
    </lineage>
</organism>
<keyword evidence="2" id="KW-0732">Signal</keyword>
<dbReference type="Proteomes" id="UP000580250">
    <property type="component" value="Unassembled WGS sequence"/>
</dbReference>
<dbReference type="EMBL" id="CAJEWN010000382">
    <property type="protein sequence ID" value="CAD2180837.1"/>
    <property type="molecule type" value="Genomic_DNA"/>
</dbReference>
<feature type="compositionally biased region" description="Polar residues" evidence="1">
    <location>
        <begin position="37"/>
        <end position="47"/>
    </location>
</feature>
<feature type="compositionally biased region" description="Polar residues" evidence="1">
    <location>
        <begin position="96"/>
        <end position="105"/>
    </location>
</feature>
<sequence length="350" mass="41058">MIYLNVLTFLLLFSKCFGADNDDDDFNSHIRDLQDQPIYSRNNSPQWVNPPESDNHNYGFGDFNLWEHTQQIPPQHPQTSLHQQSIYNQPPHHSHQQFPTIPSQGESSSNPNLQNNPNEIENEHQKYLLVTQEMINQREKEKEEYNAIKYKKPELLNMKKLINNIQLDPGVQLNKSKIDPGFSLNSEMITGDHIYYVKTRIYKCFKYTYNRVEKDTFYLACKEGTKKCSFEHEMNICVTPGVTNKKELSYCIYIEYNINAHSERITNFVGTQEIGTLNDCKEQKFKTEGNIENIQFIVVWSENIFFGKDDVLYESRFNVKNEDFVPNGTIMLDINTIGKTKLDYDRKTVY</sequence>
<reference evidence="3 4" key="1">
    <citation type="submission" date="2020-08" db="EMBL/GenBank/DDBJ databases">
        <authorList>
            <person name="Koutsovoulos G."/>
            <person name="Danchin GJ E."/>
        </authorList>
    </citation>
    <scope>NUCLEOTIDE SEQUENCE [LARGE SCALE GENOMIC DNA]</scope>
</reference>
<name>A0A6V7W0X2_MELEN</name>